<name>A0A061FSB4_THECC</name>
<keyword evidence="1" id="KW-0472">Membrane</keyword>
<protein>
    <submittedName>
        <fullName evidence="2">Uncharacterized protein</fullName>
    </submittedName>
</protein>
<dbReference type="EMBL" id="CM001888">
    <property type="protein sequence ID" value="EOY19552.1"/>
    <property type="molecule type" value="Genomic_DNA"/>
</dbReference>
<accession>A0A061FSB4</accession>
<evidence type="ECO:0000256" key="1">
    <source>
        <dbReference type="SAM" id="Phobius"/>
    </source>
</evidence>
<dbReference type="Gramene" id="EOY19552">
    <property type="protein sequence ID" value="EOY19552"/>
    <property type="gene ID" value="TCM_044686"/>
</dbReference>
<sequence>MMMMMLSWFKKTESYAFVIFLMKLKRLSGSKTLEKVLRWLSNLVFLMMRAFYLMISLEKRKLHMIMKRMRWQILLWMMEYHMEIDHL</sequence>
<evidence type="ECO:0000313" key="2">
    <source>
        <dbReference type="EMBL" id="EOY19552.1"/>
    </source>
</evidence>
<keyword evidence="1" id="KW-0812">Transmembrane</keyword>
<keyword evidence="1" id="KW-1133">Transmembrane helix</keyword>
<gene>
    <name evidence="2" type="ORF">TCM_044686</name>
</gene>
<reference evidence="2 3" key="1">
    <citation type="journal article" date="2013" name="Genome Biol.">
        <title>The genome sequence of the most widely cultivated cacao type and its use to identify candidate genes regulating pod color.</title>
        <authorList>
            <person name="Motamayor J.C."/>
            <person name="Mockaitis K."/>
            <person name="Schmutz J."/>
            <person name="Haiminen N."/>
            <person name="Iii D.L."/>
            <person name="Cornejo O."/>
            <person name="Findley S.D."/>
            <person name="Zheng P."/>
            <person name="Utro F."/>
            <person name="Royaert S."/>
            <person name="Saski C."/>
            <person name="Jenkins J."/>
            <person name="Podicheti R."/>
            <person name="Zhao M."/>
            <person name="Scheffler B.E."/>
            <person name="Stack J.C."/>
            <person name="Feltus F.A."/>
            <person name="Mustiga G.M."/>
            <person name="Amores F."/>
            <person name="Phillips W."/>
            <person name="Marelli J.P."/>
            <person name="May G.D."/>
            <person name="Shapiro H."/>
            <person name="Ma J."/>
            <person name="Bustamante C.D."/>
            <person name="Schnell R.J."/>
            <person name="Main D."/>
            <person name="Gilbert D."/>
            <person name="Parida L."/>
            <person name="Kuhn D.N."/>
        </authorList>
    </citation>
    <scope>NUCLEOTIDE SEQUENCE [LARGE SCALE GENOMIC DNA]</scope>
    <source>
        <strain evidence="3">cv. Matina 1-6</strain>
    </source>
</reference>
<dbReference type="InParanoid" id="A0A061FSB4"/>
<dbReference type="Proteomes" id="UP000026915">
    <property type="component" value="Chromosome 10"/>
</dbReference>
<proteinExistence type="predicted"/>
<dbReference type="AlphaFoldDB" id="A0A061FSB4"/>
<feature type="transmembrane region" description="Helical" evidence="1">
    <location>
        <begin position="39"/>
        <end position="57"/>
    </location>
</feature>
<evidence type="ECO:0000313" key="3">
    <source>
        <dbReference type="Proteomes" id="UP000026915"/>
    </source>
</evidence>
<organism evidence="2 3">
    <name type="scientific">Theobroma cacao</name>
    <name type="common">Cacao</name>
    <name type="synonym">Cocoa</name>
    <dbReference type="NCBI Taxonomy" id="3641"/>
    <lineage>
        <taxon>Eukaryota</taxon>
        <taxon>Viridiplantae</taxon>
        <taxon>Streptophyta</taxon>
        <taxon>Embryophyta</taxon>
        <taxon>Tracheophyta</taxon>
        <taxon>Spermatophyta</taxon>
        <taxon>Magnoliopsida</taxon>
        <taxon>eudicotyledons</taxon>
        <taxon>Gunneridae</taxon>
        <taxon>Pentapetalae</taxon>
        <taxon>rosids</taxon>
        <taxon>malvids</taxon>
        <taxon>Malvales</taxon>
        <taxon>Malvaceae</taxon>
        <taxon>Byttnerioideae</taxon>
        <taxon>Theobroma</taxon>
    </lineage>
</organism>
<dbReference type="HOGENOM" id="CLU_2487901_0_0_1"/>
<keyword evidence="3" id="KW-1185">Reference proteome</keyword>